<evidence type="ECO:0000313" key="3">
    <source>
        <dbReference type="Proteomes" id="UP001596484"/>
    </source>
</evidence>
<reference evidence="3" key="1">
    <citation type="journal article" date="2019" name="Int. J. Syst. Evol. Microbiol.">
        <title>The Global Catalogue of Microorganisms (GCM) 10K type strain sequencing project: providing services to taxonomists for standard genome sequencing and annotation.</title>
        <authorList>
            <consortium name="The Broad Institute Genomics Platform"/>
            <consortium name="The Broad Institute Genome Sequencing Center for Infectious Disease"/>
            <person name="Wu L."/>
            <person name="Ma J."/>
        </authorList>
    </citation>
    <scope>NUCLEOTIDE SEQUENCE [LARGE SCALE GENOMIC DNA]</scope>
    <source>
        <strain evidence="3">ICMP 19430</strain>
    </source>
</reference>
<protein>
    <submittedName>
        <fullName evidence="2">Uncharacterized protein</fullName>
    </submittedName>
</protein>
<keyword evidence="1" id="KW-0472">Membrane</keyword>
<organism evidence="2 3">
    <name type="scientific">Rhodococcus daqingensis</name>
    <dbReference type="NCBI Taxonomy" id="2479363"/>
    <lineage>
        <taxon>Bacteria</taxon>
        <taxon>Bacillati</taxon>
        <taxon>Actinomycetota</taxon>
        <taxon>Actinomycetes</taxon>
        <taxon>Mycobacteriales</taxon>
        <taxon>Nocardiaceae</taxon>
        <taxon>Rhodococcus</taxon>
    </lineage>
</organism>
<dbReference type="Proteomes" id="UP001596484">
    <property type="component" value="Unassembled WGS sequence"/>
</dbReference>
<dbReference type="EMBL" id="JBHTCS010000030">
    <property type="protein sequence ID" value="MFC7451304.1"/>
    <property type="molecule type" value="Genomic_DNA"/>
</dbReference>
<keyword evidence="3" id="KW-1185">Reference proteome</keyword>
<accession>A0ABW2S6D9</accession>
<evidence type="ECO:0000313" key="2">
    <source>
        <dbReference type="EMBL" id="MFC7451304.1"/>
    </source>
</evidence>
<evidence type="ECO:0000256" key="1">
    <source>
        <dbReference type="SAM" id="Phobius"/>
    </source>
</evidence>
<comment type="caution">
    <text evidence="2">The sequence shown here is derived from an EMBL/GenBank/DDBJ whole genome shotgun (WGS) entry which is preliminary data.</text>
</comment>
<gene>
    <name evidence="2" type="ORF">ACFQS9_25750</name>
</gene>
<dbReference type="RefSeq" id="WP_378409376.1">
    <property type="nucleotide sequence ID" value="NZ_JBHTCS010000030.1"/>
</dbReference>
<name>A0ABW2S6D9_9NOCA</name>
<keyword evidence="1" id="KW-0812">Transmembrane</keyword>
<proteinExistence type="predicted"/>
<keyword evidence="1" id="KW-1133">Transmembrane helix</keyword>
<feature type="transmembrane region" description="Helical" evidence="1">
    <location>
        <begin position="14"/>
        <end position="35"/>
    </location>
</feature>
<sequence length="61" mass="6409">MTTTVLEPTKPTRAWRRVATGAAVGALIAVGFAVVNRLRTGQPIAQTHWDADPIGPDDLAG</sequence>